<protein>
    <submittedName>
        <fullName evidence="3">Retrovirus-related pol polyprotein from transposon TNT 1-94</fullName>
    </submittedName>
</protein>
<keyword evidence="4" id="KW-1185">Reference proteome</keyword>
<reference evidence="3" key="1">
    <citation type="journal article" date="2022" name="Int. J. Mol. Sci.">
        <title>Draft Genome of Tanacetum Coccineum: Genomic Comparison of Closely Related Tanacetum-Family Plants.</title>
        <authorList>
            <person name="Yamashiro T."/>
            <person name="Shiraishi A."/>
            <person name="Nakayama K."/>
            <person name="Satake H."/>
        </authorList>
    </citation>
    <scope>NUCLEOTIDE SEQUENCE</scope>
</reference>
<feature type="domain" description="GAG-pre-integrase" evidence="2">
    <location>
        <begin position="339"/>
        <end position="409"/>
    </location>
</feature>
<name>A0ABQ5H2R2_9ASTR</name>
<dbReference type="Pfam" id="PF13976">
    <property type="entry name" value="gag_pre-integrs"/>
    <property type="match status" value="1"/>
</dbReference>
<evidence type="ECO:0000313" key="3">
    <source>
        <dbReference type="EMBL" id="GJT81353.1"/>
    </source>
</evidence>
<dbReference type="InterPro" id="IPR013103">
    <property type="entry name" value="RVT_2"/>
</dbReference>
<gene>
    <name evidence="3" type="ORF">Tco_1055695</name>
</gene>
<proteinExistence type="predicted"/>
<comment type="caution">
    <text evidence="3">The sequence shown here is derived from an EMBL/GenBank/DDBJ whole genome shotgun (WGS) entry which is preliminary data.</text>
</comment>
<evidence type="ECO:0000259" key="2">
    <source>
        <dbReference type="Pfam" id="PF13976"/>
    </source>
</evidence>
<organism evidence="3 4">
    <name type="scientific">Tanacetum coccineum</name>
    <dbReference type="NCBI Taxonomy" id="301880"/>
    <lineage>
        <taxon>Eukaryota</taxon>
        <taxon>Viridiplantae</taxon>
        <taxon>Streptophyta</taxon>
        <taxon>Embryophyta</taxon>
        <taxon>Tracheophyta</taxon>
        <taxon>Spermatophyta</taxon>
        <taxon>Magnoliopsida</taxon>
        <taxon>eudicotyledons</taxon>
        <taxon>Gunneridae</taxon>
        <taxon>Pentapetalae</taxon>
        <taxon>asterids</taxon>
        <taxon>campanulids</taxon>
        <taxon>Asterales</taxon>
        <taxon>Asteraceae</taxon>
        <taxon>Asteroideae</taxon>
        <taxon>Anthemideae</taxon>
        <taxon>Anthemidinae</taxon>
        <taxon>Tanacetum</taxon>
    </lineage>
</organism>
<reference evidence="3" key="2">
    <citation type="submission" date="2022-01" db="EMBL/GenBank/DDBJ databases">
        <authorList>
            <person name="Yamashiro T."/>
            <person name="Shiraishi A."/>
            <person name="Satake H."/>
            <person name="Nakayama K."/>
        </authorList>
    </citation>
    <scope>NUCLEOTIDE SEQUENCE</scope>
</reference>
<dbReference type="Proteomes" id="UP001151760">
    <property type="component" value="Unassembled WGS sequence"/>
</dbReference>
<dbReference type="InterPro" id="IPR025724">
    <property type="entry name" value="GAG-pre-integrase_dom"/>
</dbReference>
<feature type="domain" description="Reverse transcriptase Ty1/copia-type" evidence="1">
    <location>
        <begin position="631"/>
        <end position="735"/>
    </location>
</feature>
<evidence type="ECO:0000313" key="4">
    <source>
        <dbReference type="Proteomes" id="UP001151760"/>
    </source>
</evidence>
<accession>A0ABQ5H2R2</accession>
<sequence length="741" mass="83863">MSILKNTNVIALGMYKVHTKPNQTKTPQLPQDIRKTNKRVSFSTRVIPTTSVSRPLLKSNQLENRVIPNNSQGKKQEVEDYRRNFKFSNNKTFVTACNDSLNAKTSNVNFVCVTYGKCVLNDNHDTCVHYINSMNYRTKQPIVVPISTREPKRIVNQSVATPLRRTIASESTNQKPRHTTKKLYEHVSKTCSWWYPKFTPSGYKWKPKSPIGNINTNVSMPLGNTSRTANILDPMTPKCSTLSNTPLSSNSFVAHIDNSIHCTVKFGNDKISPILGYGDLVQGNINIKRVYYVEGLNHNLFSVGQFCDADLEVVFRKSTCYIRDLKGNDLLIGSRGTDLYSITLQDTSTPNLIFLMAKATSSQAWLWHRRLSHLNFDSINLLSKNDIVIGLLMLKFVKDHLCSSCELGKAKQKYSTQSRAYRVFNKRTRVIVETIHVNFDELPQMASDHVSSDPVPQCPTTTLEHDNFLFSPMFDELLNGTTQVVSKSSVVNAVDAPDKRQQQHISPSTSTIVVADTPPLNIQTTLETTSQAPTQAPTVNSIENINQAETNKENVQVEEDKFINVFSTLVQERGETSSRHADSCQLETDSEKCMFALTVSRTEPKNIKEALVDSAWIEAMQEELHLFDRLDVWELVDRPLCKNVINMKWIWKNKRVEENSVIPNKAHLVAKGYAQKVGIDFEESFAPDAQLEAVRLFVAYAAHKSFPVYQMDVKTTFLYGPLTEEMYVNQPDGFVDPYHPD</sequence>
<dbReference type="EMBL" id="BQNB010019075">
    <property type="protein sequence ID" value="GJT81353.1"/>
    <property type="molecule type" value="Genomic_DNA"/>
</dbReference>
<evidence type="ECO:0000259" key="1">
    <source>
        <dbReference type="Pfam" id="PF07727"/>
    </source>
</evidence>
<dbReference type="Pfam" id="PF07727">
    <property type="entry name" value="RVT_2"/>
    <property type="match status" value="1"/>
</dbReference>